<sequence length="330" mass="34926">MKKHPLAKAILPAMLLALCGPAALAAPRVVVSPYKFLPLNRAPDHAIGARDGTLYVAGKPAALTWAFATGECGSEVWQEQTGAEVAQANVAAFAMAGIDYVISTGGQGGVFTCATDEGMERFLARYDSKHLAGIDFDIEAGQTSEQIASLVQRAATAQRKRPQLRFSFTVATHAAADGSKRSLNALGETILAAVRASSLRDWTFNLMVMDYGPPASDVCVLRGDVCDMGRSAVQAVRNVHEKYGVPLAQIEVTPMIGVNDVARNDFTLADARMLGAAVKDMGLAGLHWWSLDRDQPCKVPVQGASDRCSGMDGAAGTFDAAFREGPGGKR</sequence>
<feature type="signal peptide" evidence="1">
    <location>
        <begin position="1"/>
        <end position="25"/>
    </location>
</feature>
<dbReference type="SUPFAM" id="SSF51445">
    <property type="entry name" value="(Trans)glycosidases"/>
    <property type="match status" value="1"/>
</dbReference>
<accession>A0A4P8HUR1</accession>
<dbReference type="EMBL" id="JACHXS010000008">
    <property type="protein sequence ID" value="MBB3223354.1"/>
    <property type="molecule type" value="Genomic_DNA"/>
</dbReference>
<evidence type="ECO:0000313" key="3">
    <source>
        <dbReference type="EMBL" id="QCP13739.1"/>
    </source>
</evidence>
<name>A0A4P8HUR1_9BURK</name>
<dbReference type="RefSeq" id="WP_137316518.1">
    <property type="nucleotide sequence ID" value="NZ_CP040017.1"/>
</dbReference>
<dbReference type="GO" id="GO:0016787">
    <property type="term" value="F:hydrolase activity"/>
    <property type="evidence" value="ECO:0007669"/>
    <property type="project" value="UniProtKB-KW"/>
</dbReference>
<reference evidence="3 4" key="1">
    <citation type="submission" date="2019-05" db="EMBL/GenBank/DDBJ databases">
        <title>Draft Genome Sequences of Six Type Strains of the Genus Massilia.</title>
        <authorList>
            <person name="Miess H."/>
            <person name="Frediansyhah A."/>
            <person name="Gross H."/>
        </authorList>
    </citation>
    <scope>NUCLEOTIDE SEQUENCE [LARGE SCALE GENOMIC DNA]</scope>
    <source>
        <strain evidence="3 4">DSMZ 26121</strain>
    </source>
</reference>
<protein>
    <submittedName>
        <fullName evidence="3">Glycosyl hydrolase</fullName>
    </submittedName>
</protein>
<dbReference type="PANTHER" id="PTHR42976">
    <property type="entry name" value="BIFUNCTIONAL CHITINASE/LYSOZYME-RELATED"/>
    <property type="match status" value="1"/>
</dbReference>
<dbReference type="Proteomes" id="UP000298763">
    <property type="component" value="Chromosome"/>
</dbReference>
<keyword evidence="1" id="KW-0732">Signal</keyword>
<organism evidence="2 5">
    <name type="scientific">Pseudoduganella umbonata</name>
    <dbReference type="NCBI Taxonomy" id="864828"/>
    <lineage>
        <taxon>Bacteria</taxon>
        <taxon>Pseudomonadati</taxon>
        <taxon>Pseudomonadota</taxon>
        <taxon>Betaproteobacteria</taxon>
        <taxon>Burkholderiales</taxon>
        <taxon>Oxalobacteraceae</taxon>
        <taxon>Telluria group</taxon>
        <taxon>Pseudoduganella</taxon>
    </lineage>
</organism>
<reference evidence="2 5" key="2">
    <citation type="submission" date="2020-08" db="EMBL/GenBank/DDBJ databases">
        <title>Genomic Encyclopedia of Type Strains, Phase III (KMG-III): the genomes of soil and plant-associated and newly described type strains.</title>
        <authorList>
            <person name="Whitman W."/>
        </authorList>
    </citation>
    <scope>NUCLEOTIDE SEQUENCE [LARGE SCALE GENOMIC DNA]</scope>
    <source>
        <strain evidence="2 5">CECT 7753</strain>
    </source>
</reference>
<gene>
    <name evidence="3" type="ORF">FCL38_27395</name>
    <name evidence="2" type="ORF">FHS02_004197</name>
</gene>
<dbReference type="InterPro" id="IPR052750">
    <property type="entry name" value="GH18_Chitinase"/>
</dbReference>
<evidence type="ECO:0000256" key="1">
    <source>
        <dbReference type="SAM" id="SignalP"/>
    </source>
</evidence>
<dbReference type="AlphaFoldDB" id="A0A4P8HUR1"/>
<proteinExistence type="predicted"/>
<evidence type="ECO:0000313" key="2">
    <source>
        <dbReference type="EMBL" id="MBB3223354.1"/>
    </source>
</evidence>
<keyword evidence="4" id="KW-1185">Reference proteome</keyword>
<dbReference type="EMBL" id="CP040017">
    <property type="protein sequence ID" value="QCP13739.1"/>
    <property type="molecule type" value="Genomic_DNA"/>
</dbReference>
<dbReference type="Proteomes" id="UP000584325">
    <property type="component" value="Unassembled WGS sequence"/>
</dbReference>
<dbReference type="Gene3D" id="3.20.20.80">
    <property type="entry name" value="Glycosidases"/>
    <property type="match status" value="1"/>
</dbReference>
<evidence type="ECO:0000313" key="5">
    <source>
        <dbReference type="Proteomes" id="UP000584325"/>
    </source>
</evidence>
<dbReference type="PANTHER" id="PTHR42976:SF1">
    <property type="entry name" value="GH18 DOMAIN-CONTAINING PROTEIN-RELATED"/>
    <property type="match status" value="1"/>
</dbReference>
<evidence type="ECO:0000313" key="4">
    <source>
        <dbReference type="Proteomes" id="UP000298763"/>
    </source>
</evidence>
<feature type="chain" id="PRO_5044607539" evidence="1">
    <location>
        <begin position="26"/>
        <end position="330"/>
    </location>
</feature>
<dbReference type="InterPro" id="IPR017853">
    <property type="entry name" value="GH"/>
</dbReference>
<keyword evidence="3" id="KW-0378">Hydrolase</keyword>
<dbReference type="OrthoDB" id="6018988at2"/>